<keyword evidence="5 6" id="KW-0401">Integrin</keyword>
<evidence type="ECO:0000256" key="5">
    <source>
        <dbReference type="RuleBase" id="RU003762"/>
    </source>
</evidence>
<dbReference type="GO" id="GO:0098609">
    <property type="term" value="P:cell-cell adhesion"/>
    <property type="evidence" value="ECO:0007669"/>
    <property type="project" value="TreeGrafter"/>
</dbReference>
<keyword evidence="2" id="KW-0677">Repeat</keyword>
<dbReference type="EMBL" id="LJIJ01004918">
    <property type="protein sequence ID" value="ODM87643.1"/>
    <property type="molecule type" value="Genomic_DNA"/>
</dbReference>
<dbReference type="PRINTS" id="PR01185">
    <property type="entry name" value="INTEGRINA"/>
</dbReference>
<keyword evidence="3" id="KW-0325">Glycoprotein</keyword>
<dbReference type="InterPro" id="IPR028994">
    <property type="entry name" value="Integrin_alpha_N"/>
</dbReference>
<evidence type="ECO:0000256" key="2">
    <source>
        <dbReference type="ARBA" id="ARBA00022737"/>
    </source>
</evidence>
<dbReference type="SMART" id="SM00191">
    <property type="entry name" value="Int_alpha"/>
    <property type="match status" value="4"/>
</dbReference>
<dbReference type="PROSITE" id="PS00242">
    <property type="entry name" value="INTEGRIN_ALPHA"/>
    <property type="match status" value="1"/>
</dbReference>
<evidence type="ECO:0000313" key="7">
    <source>
        <dbReference type="Proteomes" id="UP000094527"/>
    </source>
</evidence>
<dbReference type="GO" id="GO:0007160">
    <property type="term" value="P:cell-matrix adhesion"/>
    <property type="evidence" value="ECO:0007669"/>
    <property type="project" value="TreeGrafter"/>
</dbReference>
<comment type="similarity">
    <text evidence="5">Belongs to the integrin alpha chain family.</text>
</comment>
<feature type="chain" id="PRO_5008811310" evidence="5">
    <location>
        <begin position="19"/>
        <end position="843"/>
    </location>
</feature>
<dbReference type="InterPro" id="IPR000413">
    <property type="entry name" value="Integrin_alpha"/>
</dbReference>
<dbReference type="InterPro" id="IPR013517">
    <property type="entry name" value="FG-GAP"/>
</dbReference>
<keyword evidence="5" id="KW-0472">Membrane</keyword>
<dbReference type="SUPFAM" id="SSF69318">
    <property type="entry name" value="Integrin alpha N-terminal domain"/>
    <property type="match status" value="1"/>
</dbReference>
<feature type="repeat" description="FG-GAP" evidence="4">
    <location>
        <begin position="273"/>
        <end position="340"/>
    </location>
</feature>
<name>A0A1D2M3T8_ORCCI</name>
<dbReference type="Pfam" id="PF01839">
    <property type="entry name" value="FG-GAP"/>
    <property type="match status" value="1"/>
</dbReference>
<dbReference type="STRING" id="48709.A0A1D2M3T8"/>
<proteinExistence type="inferred from homology"/>
<keyword evidence="5" id="KW-0130">Cell adhesion</keyword>
<dbReference type="InterPro" id="IPR013519">
    <property type="entry name" value="Int_alpha_beta-p"/>
</dbReference>
<dbReference type="GO" id="GO:0009897">
    <property type="term" value="C:external side of plasma membrane"/>
    <property type="evidence" value="ECO:0007669"/>
    <property type="project" value="TreeGrafter"/>
</dbReference>
<dbReference type="GO" id="GO:0033627">
    <property type="term" value="P:cell adhesion mediated by integrin"/>
    <property type="evidence" value="ECO:0007669"/>
    <property type="project" value="TreeGrafter"/>
</dbReference>
<sequence length="843" mass="91888">MGFKIIVGILSVLNVYMGRFGGISFEHEGSSQVYGTLFIGAPKESHEVHGSTWNSGVVRGCQFSQNAQVECTKISGILGKKPVPDQTCKRQKNFQYPENETEQWIGASLAATSEHLYACAPRWKLNGYYSRGGCSGETAMLGACYKATSATGESSVVGPYNLVNDYDAYLYSEYGFSSHTTPTGSFLVGAPYGGRWSDDNPGMYIEHIQTSNSRSRERILIHHSGAGGGSHSLLGYSITSGTAGNSREYVAVGVPRSNNLYGSVLINYLGLHNPALRIIGEGFGSYFGYAITTANVDGDDKGKDELLVGAPYFTSDFNSNSNMDSGCVFIYSIDVDSPSYQQVAKLCLGIDAGGARFGSAIAKLDDINNDRKDDFAVGAPYHDDRVGTIFIYFGGLPFSTKPAQVINGKSFNIPNLHGFGTFLLGGKVDVDGNNTPDLAISSFESNRVVVLRTRPVATASQRVTYHSADSTGSQGKIYKFLPTPALDYVRVRICVEFKFSVNLIQENQIECRLNFEMDKGTEFYDHLPAGAELRHNFSSTKLTCLDRHLRIKPGKLEVKVEAFPEGQEEKEKVKTNILIPLEAGVSVEVKAAERATGQTEIDPRISRVDLAQIFIIKNTGISSTALEKVKVDILVPMQLTVKNALTTVIGIANPAQYSSRMRCEADGFLFYNAAADLARNNTSAPQQLNKADSDKAPVFSSGDNVIKLSGCQAAKRPPSCSKITCVTDLPSMESRAIRLQMYLMPNAVKNLISDDTAGISIESQISVSFLNIVTKGSGEATRKFLMAKQIASWILILAAIGGSLLFLLLIFALFKCGFFRRKTKEQLRQAKRQTQLVVQIFDY</sequence>
<dbReference type="PANTHER" id="PTHR23220">
    <property type="entry name" value="INTEGRIN ALPHA"/>
    <property type="match status" value="1"/>
</dbReference>
<organism evidence="6 7">
    <name type="scientific">Orchesella cincta</name>
    <name type="common">Springtail</name>
    <name type="synonym">Podura cincta</name>
    <dbReference type="NCBI Taxonomy" id="48709"/>
    <lineage>
        <taxon>Eukaryota</taxon>
        <taxon>Metazoa</taxon>
        <taxon>Ecdysozoa</taxon>
        <taxon>Arthropoda</taxon>
        <taxon>Hexapoda</taxon>
        <taxon>Collembola</taxon>
        <taxon>Entomobryomorpha</taxon>
        <taxon>Entomobryoidea</taxon>
        <taxon>Orchesellidae</taxon>
        <taxon>Orchesellinae</taxon>
        <taxon>Orchesella</taxon>
    </lineage>
</organism>
<feature type="transmembrane region" description="Helical" evidence="5">
    <location>
        <begin position="790"/>
        <end position="814"/>
    </location>
</feature>
<evidence type="ECO:0000313" key="6">
    <source>
        <dbReference type="EMBL" id="ODM87643.1"/>
    </source>
</evidence>
<dbReference type="Gene3D" id="2.130.10.130">
    <property type="entry name" value="Integrin alpha, N-terminal"/>
    <property type="match status" value="1"/>
</dbReference>
<dbReference type="GO" id="GO:0005178">
    <property type="term" value="F:integrin binding"/>
    <property type="evidence" value="ECO:0007669"/>
    <property type="project" value="TreeGrafter"/>
</dbReference>
<keyword evidence="5" id="KW-0675">Receptor</keyword>
<evidence type="ECO:0000256" key="4">
    <source>
        <dbReference type="PROSITE-ProRule" id="PRU00803"/>
    </source>
</evidence>
<accession>A0A1D2M3T8</accession>
<keyword evidence="5" id="KW-0812">Transmembrane</keyword>
<feature type="signal peptide" evidence="5">
    <location>
        <begin position="1"/>
        <end position="18"/>
    </location>
</feature>
<protein>
    <submittedName>
        <fullName evidence="6">Integrin alpha-8</fullName>
    </submittedName>
</protein>
<dbReference type="GO" id="GO:0008305">
    <property type="term" value="C:integrin complex"/>
    <property type="evidence" value="ECO:0007669"/>
    <property type="project" value="InterPro"/>
</dbReference>
<keyword evidence="1 5" id="KW-0732">Signal</keyword>
<comment type="caution">
    <text evidence="6">The sequence shown here is derived from an EMBL/GenBank/DDBJ whole genome shotgun (WGS) entry which is preliminary data.</text>
</comment>
<reference evidence="6 7" key="1">
    <citation type="journal article" date="2016" name="Genome Biol. Evol.">
        <title>Gene Family Evolution Reflects Adaptation to Soil Environmental Stressors in the Genome of the Collembolan Orchesella cincta.</title>
        <authorList>
            <person name="Faddeeva-Vakhrusheva A."/>
            <person name="Derks M.F."/>
            <person name="Anvar S.Y."/>
            <person name="Agamennone V."/>
            <person name="Suring W."/>
            <person name="Smit S."/>
            <person name="van Straalen N.M."/>
            <person name="Roelofs D."/>
        </authorList>
    </citation>
    <scope>NUCLEOTIDE SEQUENCE [LARGE SCALE GENOMIC DNA]</scope>
    <source>
        <tissue evidence="6">Mixed pool</tissue>
    </source>
</reference>
<dbReference type="PANTHER" id="PTHR23220:SF122">
    <property type="entry name" value="INTEGRIN ALPHA-PS1"/>
    <property type="match status" value="1"/>
</dbReference>
<feature type="repeat" description="FG-GAP" evidence="4">
    <location>
        <begin position="343"/>
        <end position="401"/>
    </location>
</feature>
<dbReference type="AlphaFoldDB" id="A0A1D2M3T8"/>
<keyword evidence="5" id="KW-1133">Transmembrane helix</keyword>
<dbReference type="GO" id="GO:0007229">
    <property type="term" value="P:integrin-mediated signaling pathway"/>
    <property type="evidence" value="ECO:0007669"/>
    <property type="project" value="UniProtKB-KW"/>
</dbReference>
<dbReference type="Proteomes" id="UP000094527">
    <property type="component" value="Unassembled WGS sequence"/>
</dbReference>
<evidence type="ECO:0000256" key="3">
    <source>
        <dbReference type="ARBA" id="ARBA00023180"/>
    </source>
</evidence>
<dbReference type="OrthoDB" id="5317514at2759"/>
<dbReference type="PROSITE" id="PS51470">
    <property type="entry name" value="FG_GAP"/>
    <property type="match status" value="2"/>
</dbReference>
<comment type="subcellular location">
    <subcellularLocation>
        <location evidence="5">Membrane</location>
        <topology evidence="5">Single-pass type I membrane protein</topology>
    </subcellularLocation>
</comment>
<keyword evidence="7" id="KW-1185">Reference proteome</keyword>
<gene>
    <name evidence="6" type="ORF">Ocin01_19039</name>
</gene>
<dbReference type="Gene3D" id="1.20.5.930">
    <property type="entry name" value="Bicelle-embedded integrin alpha(iib) transmembrane segment"/>
    <property type="match status" value="1"/>
</dbReference>
<dbReference type="InterPro" id="IPR018184">
    <property type="entry name" value="Integrin_alpha_C_CS"/>
</dbReference>
<evidence type="ECO:0000256" key="1">
    <source>
        <dbReference type="ARBA" id="ARBA00022729"/>
    </source>
</evidence>